<protein>
    <submittedName>
        <fullName evidence="4">Histidine kinase</fullName>
    </submittedName>
</protein>
<reference evidence="5" key="1">
    <citation type="submission" date="2016-03" db="EMBL/GenBank/DDBJ databases">
        <title>WGS of SAMN04393274.</title>
        <authorList>
            <person name="Adams M."/>
            <person name="Sutton G."/>
            <person name="Nelson K."/>
            <person name="Thaden J."/>
            <person name="Fowler V."/>
            <person name="Mccorrison J."/>
            <person name="Sanka R."/>
            <person name="Brinkac L."/>
            <person name="Nierman W."/>
        </authorList>
    </citation>
    <scope>NUCLEOTIDE SEQUENCE [LARGE SCALE GENOMIC DNA]</scope>
    <source>
        <strain evidence="5">GN06232</strain>
    </source>
</reference>
<organism evidence="4 5">
    <name type="scientific">Enterobacter genomosp. S</name>
    <dbReference type="NCBI Taxonomy" id="2364151"/>
    <lineage>
        <taxon>Bacteria</taxon>
        <taxon>Pseudomonadati</taxon>
        <taxon>Pseudomonadota</taxon>
        <taxon>Gammaproteobacteria</taxon>
        <taxon>Enterobacterales</taxon>
        <taxon>Enterobacteriaceae</taxon>
        <taxon>Enterobacter</taxon>
        <taxon>Enterobacter cloacae complex</taxon>
        <taxon>Enterobacter cloacae complex clade S</taxon>
    </lineage>
</organism>
<dbReference type="PROSITE" id="PS50110">
    <property type="entry name" value="RESPONSE_REGULATORY"/>
    <property type="match status" value="1"/>
</dbReference>
<dbReference type="Gene3D" id="3.40.50.2300">
    <property type="match status" value="1"/>
</dbReference>
<keyword evidence="4" id="KW-0418">Kinase</keyword>
<dbReference type="EMBL" id="LVVA01000018">
    <property type="protein sequence ID" value="KZR32257.1"/>
    <property type="molecule type" value="Genomic_DNA"/>
</dbReference>
<accession>A0ABR5YQ03</accession>
<dbReference type="InterPro" id="IPR011006">
    <property type="entry name" value="CheY-like_superfamily"/>
</dbReference>
<proteinExistence type="predicted"/>
<dbReference type="SMART" id="SM00448">
    <property type="entry name" value="REC"/>
    <property type="match status" value="1"/>
</dbReference>
<dbReference type="Proteomes" id="UP000076880">
    <property type="component" value="Unassembled WGS sequence"/>
</dbReference>
<keyword evidence="5" id="KW-1185">Reference proteome</keyword>
<comment type="caution">
    <text evidence="4">The sequence shown here is derived from an EMBL/GenBank/DDBJ whole genome shotgun (WGS) entry which is preliminary data.</text>
</comment>
<evidence type="ECO:0000256" key="1">
    <source>
        <dbReference type="ARBA" id="ARBA00022553"/>
    </source>
</evidence>
<dbReference type="GO" id="GO:0016301">
    <property type="term" value="F:kinase activity"/>
    <property type="evidence" value="ECO:0007669"/>
    <property type="project" value="UniProtKB-KW"/>
</dbReference>
<dbReference type="RefSeq" id="WP_063450785.1">
    <property type="nucleotide sequence ID" value="NZ_LVVA01000018.1"/>
</dbReference>
<feature type="domain" description="Response regulatory" evidence="3">
    <location>
        <begin position="6"/>
        <end position="123"/>
    </location>
</feature>
<evidence type="ECO:0000259" key="3">
    <source>
        <dbReference type="PROSITE" id="PS50110"/>
    </source>
</evidence>
<evidence type="ECO:0000256" key="2">
    <source>
        <dbReference type="PROSITE-ProRule" id="PRU00169"/>
    </source>
</evidence>
<feature type="modified residue" description="4-aspartylphosphate" evidence="2">
    <location>
        <position position="56"/>
    </location>
</feature>
<evidence type="ECO:0000313" key="4">
    <source>
        <dbReference type="EMBL" id="KZR32257.1"/>
    </source>
</evidence>
<dbReference type="InterPro" id="IPR050595">
    <property type="entry name" value="Bact_response_regulator"/>
</dbReference>
<evidence type="ECO:0000313" key="5">
    <source>
        <dbReference type="Proteomes" id="UP000076880"/>
    </source>
</evidence>
<dbReference type="PANTHER" id="PTHR44591">
    <property type="entry name" value="STRESS RESPONSE REGULATOR PROTEIN 1"/>
    <property type="match status" value="1"/>
</dbReference>
<dbReference type="Pfam" id="PF00072">
    <property type="entry name" value="Response_reg"/>
    <property type="match status" value="1"/>
</dbReference>
<sequence length="127" mass="14065">MTLPWRIAIIDDERSVRSGLSNLLQSEGYATDTFDSAEVFLSHPLALSGASLVIADIKLRGGMNGIELFEKLRLLAAPPPPILFISGHADENMQRYALSLGAAAFLRKPINIDILLDHIQRELTRRQ</sequence>
<keyword evidence="1 2" id="KW-0597">Phosphoprotein</keyword>
<gene>
    <name evidence="4" type="ORF">A3466_01385</name>
</gene>
<dbReference type="InterPro" id="IPR001789">
    <property type="entry name" value="Sig_transdc_resp-reg_receiver"/>
</dbReference>
<keyword evidence="4" id="KW-0808">Transferase</keyword>
<dbReference type="SUPFAM" id="SSF52172">
    <property type="entry name" value="CheY-like"/>
    <property type="match status" value="1"/>
</dbReference>
<dbReference type="PANTHER" id="PTHR44591:SF25">
    <property type="entry name" value="CHEMOTAXIS TWO-COMPONENT RESPONSE REGULATOR"/>
    <property type="match status" value="1"/>
</dbReference>
<name>A0ABR5YQ03_9ENTR</name>